<dbReference type="InterPro" id="IPR011006">
    <property type="entry name" value="CheY-like_superfamily"/>
</dbReference>
<evidence type="ECO:0000313" key="4">
    <source>
        <dbReference type="EMBL" id="QSF54454.1"/>
    </source>
</evidence>
<dbReference type="InterPro" id="IPR001789">
    <property type="entry name" value="Sig_transdc_resp-reg_receiver"/>
</dbReference>
<dbReference type="Pfam" id="PF00072">
    <property type="entry name" value="Response_reg"/>
    <property type="match status" value="1"/>
</dbReference>
<evidence type="ECO:0000256" key="1">
    <source>
        <dbReference type="ARBA" id="ARBA00022553"/>
    </source>
</evidence>
<gene>
    <name evidence="4" type="ORF">JX001_01050</name>
</gene>
<evidence type="ECO:0000259" key="3">
    <source>
        <dbReference type="PROSITE" id="PS50110"/>
    </source>
</evidence>
<dbReference type="EMBL" id="CP070968">
    <property type="protein sequence ID" value="QSF54454.1"/>
    <property type="molecule type" value="Genomic_DNA"/>
</dbReference>
<proteinExistence type="predicted"/>
<organism evidence="4 5">
    <name type="scientific">Brevundimonas fontaquae</name>
    <dbReference type="NCBI Taxonomy" id="2813778"/>
    <lineage>
        <taxon>Bacteria</taxon>
        <taxon>Pseudomonadati</taxon>
        <taxon>Pseudomonadota</taxon>
        <taxon>Alphaproteobacteria</taxon>
        <taxon>Caulobacterales</taxon>
        <taxon>Caulobacteraceae</taxon>
        <taxon>Brevundimonas</taxon>
    </lineage>
</organism>
<keyword evidence="5" id="KW-1185">Reference proteome</keyword>
<feature type="domain" description="Response regulatory" evidence="3">
    <location>
        <begin position="4"/>
        <end position="121"/>
    </location>
</feature>
<reference evidence="4 5" key="1">
    <citation type="submission" date="2021-02" db="EMBL/GenBank/DDBJ databases">
        <title>Brevundimonas sp. CS1 genome sequence.</title>
        <authorList>
            <person name="Lee K."/>
            <person name="Choi Y.-J."/>
            <person name="Son H.-R."/>
        </authorList>
    </citation>
    <scope>NUCLEOTIDE SEQUENCE [LARGE SCALE GENOMIC DNA]</scope>
    <source>
        <strain evidence="4 5">CS1</strain>
    </source>
</reference>
<name>A0ABX7LNP2_9CAUL</name>
<dbReference type="SMART" id="SM00448">
    <property type="entry name" value="REC"/>
    <property type="match status" value="1"/>
</dbReference>
<dbReference type="PANTHER" id="PTHR44591:SF23">
    <property type="entry name" value="CHEY SUBFAMILY"/>
    <property type="match status" value="1"/>
</dbReference>
<dbReference type="InterPro" id="IPR050595">
    <property type="entry name" value="Bact_response_regulator"/>
</dbReference>
<protein>
    <submittedName>
        <fullName evidence="4">Response regulator</fullName>
    </submittedName>
</protein>
<keyword evidence="1 2" id="KW-0597">Phosphoprotein</keyword>
<feature type="modified residue" description="4-aspartylphosphate" evidence="2">
    <location>
        <position position="53"/>
    </location>
</feature>
<evidence type="ECO:0000256" key="2">
    <source>
        <dbReference type="PROSITE-ProRule" id="PRU00169"/>
    </source>
</evidence>
<dbReference type="PROSITE" id="PS50110">
    <property type="entry name" value="RESPONSE_REGULATORY"/>
    <property type="match status" value="1"/>
</dbReference>
<dbReference type="Proteomes" id="UP000662957">
    <property type="component" value="Chromosome"/>
</dbReference>
<sequence>MQVPVIVLEDDPFWMNEIKHMLDAQGETVLQSTSVDAALKLQAEHPDAMFIVDIILPERDGIDFIKTARGLNPKAKILAISGGGRVGSEFYLKLADAFGAVCTLQKPFDDAQLSKALARLRASEAQA</sequence>
<dbReference type="SUPFAM" id="SSF52172">
    <property type="entry name" value="CheY-like"/>
    <property type="match status" value="1"/>
</dbReference>
<accession>A0ABX7LNP2</accession>
<evidence type="ECO:0000313" key="5">
    <source>
        <dbReference type="Proteomes" id="UP000662957"/>
    </source>
</evidence>
<dbReference type="RefSeq" id="WP_205681947.1">
    <property type="nucleotide sequence ID" value="NZ_CP070968.1"/>
</dbReference>
<dbReference type="Gene3D" id="3.40.50.2300">
    <property type="match status" value="1"/>
</dbReference>
<dbReference type="PANTHER" id="PTHR44591">
    <property type="entry name" value="STRESS RESPONSE REGULATOR PROTEIN 1"/>
    <property type="match status" value="1"/>
</dbReference>